<proteinExistence type="predicted"/>
<dbReference type="EMBL" id="UINC01140872">
    <property type="protein sequence ID" value="SVD28267.1"/>
    <property type="molecule type" value="Genomic_DNA"/>
</dbReference>
<feature type="non-terminal residue" evidence="1">
    <location>
        <position position="98"/>
    </location>
</feature>
<name>A0A382U2R7_9ZZZZ</name>
<protein>
    <submittedName>
        <fullName evidence="1">Uncharacterized protein</fullName>
    </submittedName>
</protein>
<organism evidence="1">
    <name type="scientific">marine metagenome</name>
    <dbReference type="NCBI Taxonomy" id="408172"/>
    <lineage>
        <taxon>unclassified sequences</taxon>
        <taxon>metagenomes</taxon>
        <taxon>ecological metagenomes</taxon>
    </lineage>
</organism>
<evidence type="ECO:0000313" key="1">
    <source>
        <dbReference type="EMBL" id="SVD28267.1"/>
    </source>
</evidence>
<sequence>MLALVIASGAIVDPVTSFSGITITTREVILTVLVSGDAEVSTPAIGAFLLVIGTTLHVRARLIYRHAEWTIWAKALLHVVRTFLHVRARLIYRHAEWT</sequence>
<accession>A0A382U2R7</accession>
<reference evidence="1" key="1">
    <citation type="submission" date="2018-05" db="EMBL/GenBank/DDBJ databases">
        <authorList>
            <person name="Lanie J.A."/>
            <person name="Ng W.-L."/>
            <person name="Kazmierczak K.M."/>
            <person name="Andrzejewski T.M."/>
            <person name="Davidsen T.M."/>
            <person name="Wayne K.J."/>
            <person name="Tettelin H."/>
            <person name="Glass J.I."/>
            <person name="Rusch D."/>
            <person name="Podicherti R."/>
            <person name="Tsui H.-C.T."/>
            <person name="Winkler M.E."/>
        </authorList>
    </citation>
    <scope>NUCLEOTIDE SEQUENCE</scope>
</reference>
<gene>
    <name evidence="1" type="ORF">METZ01_LOCUS381121</name>
</gene>
<dbReference type="AlphaFoldDB" id="A0A382U2R7"/>